<proteinExistence type="predicted"/>
<reference evidence="2" key="1">
    <citation type="journal article" date="2022" name="Mol. Ecol. Resour.">
        <title>The genomes of chicory, endive, great burdock and yacon provide insights into Asteraceae palaeo-polyploidization history and plant inulin production.</title>
        <authorList>
            <person name="Fan W."/>
            <person name="Wang S."/>
            <person name="Wang H."/>
            <person name="Wang A."/>
            <person name="Jiang F."/>
            <person name="Liu H."/>
            <person name="Zhao H."/>
            <person name="Xu D."/>
            <person name="Zhang Y."/>
        </authorList>
    </citation>
    <scope>NUCLEOTIDE SEQUENCE [LARGE SCALE GENOMIC DNA]</scope>
    <source>
        <strain evidence="2">cv. Punajuju</strain>
    </source>
</reference>
<evidence type="ECO:0000313" key="1">
    <source>
        <dbReference type="EMBL" id="KAI3789730.1"/>
    </source>
</evidence>
<organism evidence="1 2">
    <name type="scientific">Cichorium intybus</name>
    <name type="common">Chicory</name>
    <dbReference type="NCBI Taxonomy" id="13427"/>
    <lineage>
        <taxon>Eukaryota</taxon>
        <taxon>Viridiplantae</taxon>
        <taxon>Streptophyta</taxon>
        <taxon>Embryophyta</taxon>
        <taxon>Tracheophyta</taxon>
        <taxon>Spermatophyta</taxon>
        <taxon>Magnoliopsida</taxon>
        <taxon>eudicotyledons</taxon>
        <taxon>Gunneridae</taxon>
        <taxon>Pentapetalae</taxon>
        <taxon>asterids</taxon>
        <taxon>campanulids</taxon>
        <taxon>Asterales</taxon>
        <taxon>Asteraceae</taxon>
        <taxon>Cichorioideae</taxon>
        <taxon>Cichorieae</taxon>
        <taxon>Cichoriinae</taxon>
        <taxon>Cichorium</taxon>
    </lineage>
</organism>
<accession>A0ACB9H303</accession>
<comment type="caution">
    <text evidence="1">The sequence shown here is derived from an EMBL/GenBank/DDBJ whole genome shotgun (WGS) entry which is preliminary data.</text>
</comment>
<dbReference type="Proteomes" id="UP001055811">
    <property type="component" value="Linkage Group LG01"/>
</dbReference>
<dbReference type="EMBL" id="CM042009">
    <property type="protein sequence ID" value="KAI3789730.1"/>
    <property type="molecule type" value="Genomic_DNA"/>
</dbReference>
<reference evidence="1 2" key="2">
    <citation type="journal article" date="2022" name="Mol. Ecol. Resour.">
        <title>The genomes of chicory, endive, great burdock and yacon provide insights into Asteraceae paleo-polyploidization history and plant inulin production.</title>
        <authorList>
            <person name="Fan W."/>
            <person name="Wang S."/>
            <person name="Wang H."/>
            <person name="Wang A."/>
            <person name="Jiang F."/>
            <person name="Liu H."/>
            <person name="Zhao H."/>
            <person name="Xu D."/>
            <person name="Zhang Y."/>
        </authorList>
    </citation>
    <scope>NUCLEOTIDE SEQUENCE [LARGE SCALE GENOMIC DNA]</scope>
    <source>
        <strain evidence="2">cv. Punajuju</strain>
        <tissue evidence="1">Leaves</tissue>
    </source>
</reference>
<keyword evidence="2" id="KW-1185">Reference proteome</keyword>
<protein>
    <submittedName>
        <fullName evidence="1">Uncharacterized protein</fullName>
    </submittedName>
</protein>
<name>A0ACB9H303_CICIN</name>
<sequence length="159" mass="18464">MGRELEFIKPLATSLSSEAGELELEPNMVRRRLMTDDIRRVDFFRRNLLLLQFYFSARLGVEDWEVEMGHGEVLMRAETIVRRGRFSGEEDVRNREKLIDIDICRRTTVEPPLFSSSLDHTISQSFFHVTVDIVREGDIRKGKTSLREMIDGGDSKDDN</sequence>
<evidence type="ECO:0000313" key="2">
    <source>
        <dbReference type="Proteomes" id="UP001055811"/>
    </source>
</evidence>
<gene>
    <name evidence="1" type="ORF">L2E82_02533</name>
</gene>